<accession>A0ABT3PII8</accession>
<reference evidence="2 3" key="1">
    <citation type="submission" date="2021-03" db="EMBL/GenBank/DDBJ databases">
        <title>Aliifodinibius sp. nov., a new bacterium isolated from saline soil.</title>
        <authorList>
            <person name="Galisteo C."/>
            <person name="De La Haba R."/>
            <person name="Sanchez-Porro C."/>
            <person name="Ventosa A."/>
        </authorList>
    </citation>
    <scope>NUCLEOTIDE SEQUENCE [LARGE SCALE GENOMIC DNA]</scope>
    <source>
        <strain evidence="2 3">1BSP15-2V2</strain>
    </source>
</reference>
<sequence>MGGYEVYKGVYKQLADVYETSGWLERIGRGAYKRKGNDLLWEGGLYALQKLQGLPIH</sequence>
<evidence type="ECO:0000259" key="1">
    <source>
        <dbReference type="Pfam" id="PF17194"/>
    </source>
</evidence>
<proteinExistence type="predicted"/>
<comment type="caution">
    <text evidence="2">The sequence shown here is derived from an EMBL/GenBank/DDBJ whole genome shotgun (WGS) entry which is preliminary data.</text>
</comment>
<name>A0ABT3PII8_9BACT</name>
<dbReference type="Proteomes" id="UP001207918">
    <property type="component" value="Unassembled WGS sequence"/>
</dbReference>
<dbReference type="InterPro" id="IPR033455">
    <property type="entry name" value="AbiEi_3_N"/>
</dbReference>
<dbReference type="RefSeq" id="WP_350356660.1">
    <property type="nucleotide sequence ID" value="NZ_JAGGJA010000001.1"/>
</dbReference>
<dbReference type="EMBL" id="JAGGJA010000001">
    <property type="protein sequence ID" value="MCW9705737.1"/>
    <property type="molecule type" value="Genomic_DNA"/>
</dbReference>
<keyword evidence="3" id="KW-1185">Reference proteome</keyword>
<feature type="domain" description="Transcriptional regulator AbiEi antitoxin N-terminal" evidence="1">
    <location>
        <begin position="8"/>
        <end position="57"/>
    </location>
</feature>
<gene>
    <name evidence="2" type="ORF">J6I44_02665</name>
</gene>
<evidence type="ECO:0000313" key="2">
    <source>
        <dbReference type="EMBL" id="MCW9705737.1"/>
    </source>
</evidence>
<dbReference type="Pfam" id="PF17194">
    <property type="entry name" value="AbiEi_3_N"/>
    <property type="match status" value="1"/>
</dbReference>
<protein>
    <submittedName>
        <fullName evidence="2">AbiEi antitoxin N-terminal domain-containing protein</fullName>
    </submittedName>
</protein>
<evidence type="ECO:0000313" key="3">
    <source>
        <dbReference type="Proteomes" id="UP001207918"/>
    </source>
</evidence>
<organism evidence="2 3">
    <name type="scientific">Fodinibius salsisoli</name>
    <dbReference type="NCBI Taxonomy" id="2820877"/>
    <lineage>
        <taxon>Bacteria</taxon>
        <taxon>Pseudomonadati</taxon>
        <taxon>Balneolota</taxon>
        <taxon>Balneolia</taxon>
        <taxon>Balneolales</taxon>
        <taxon>Balneolaceae</taxon>
        <taxon>Fodinibius</taxon>
    </lineage>
</organism>